<gene>
    <name evidence="2" type="ORF">K8U80_04115</name>
</gene>
<feature type="transmembrane region" description="Helical" evidence="1">
    <location>
        <begin position="136"/>
        <end position="156"/>
    </location>
</feature>
<feature type="transmembrane region" description="Helical" evidence="1">
    <location>
        <begin position="250"/>
        <end position="266"/>
    </location>
</feature>
<feature type="transmembrane region" description="Helical" evidence="1">
    <location>
        <begin position="272"/>
        <end position="298"/>
    </location>
</feature>
<dbReference type="EMBL" id="DYVF01000029">
    <property type="protein sequence ID" value="HJG30565.1"/>
    <property type="molecule type" value="Genomic_DNA"/>
</dbReference>
<accession>A0A921LR22</accession>
<evidence type="ECO:0000256" key="1">
    <source>
        <dbReference type="SAM" id="Phobius"/>
    </source>
</evidence>
<reference evidence="2" key="2">
    <citation type="submission" date="2021-09" db="EMBL/GenBank/DDBJ databases">
        <authorList>
            <person name="Gilroy R."/>
        </authorList>
    </citation>
    <scope>NUCLEOTIDE SEQUENCE</scope>
    <source>
        <strain evidence="2">ChiGjej2B2-7701</strain>
    </source>
</reference>
<keyword evidence="1" id="KW-1133">Transmembrane helix</keyword>
<feature type="transmembrane region" description="Helical" evidence="1">
    <location>
        <begin position="60"/>
        <end position="82"/>
    </location>
</feature>
<dbReference type="Proteomes" id="UP000746751">
    <property type="component" value="Unassembled WGS sequence"/>
</dbReference>
<proteinExistence type="predicted"/>
<feature type="transmembrane region" description="Helical" evidence="1">
    <location>
        <begin position="176"/>
        <end position="197"/>
    </location>
</feature>
<name>A0A921LR22_9ACTN</name>
<feature type="transmembrane region" description="Helical" evidence="1">
    <location>
        <begin position="111"/>
        <end position="130"/>
    </location>
</feature>
<evidence type="ECO:0000313" key="3">
    <source>
        <dbReference type="Proteomes" id="UP000746751"/>
    </source>
</evidence>
<reference evidence="2" key="1">
    <citation type="journal article" date="2021" name="PeerJ">
        <title>Extensive microbial diversity within the chicken gut microbiome revealed by metagenomics and culture.</title>
        <authorList>
            <person name="Gilroy R."/>
            <person name="Ravi A."/>
            <person name="Getino M."/>
            <person name="Pursley I."/>
            <person name="Horton D.L."/>
            <person name="Alikhan N.F."/>
            <person name="Baker D."/>
            <person name="Gharbi K."/>
            <person name="Hall N."/>
            <person name="Watson M."/>
            <person name="Adriaenssens E.M."/>
            <person name="Foster-Nyarko E."/>
            <person name="Jarju S."/>
            <person name="Secka A."/>
            <person name="Antonio M."/>
            <person name="Oren A."/>
            <person name="Chaudhuri R.R."/>
            <person name="La Ragione R."/>
            <person name="Hildebrand F."/>
            <person name="Pallen M.J."/>
        </authorList>
    </citation>
    <scope>NUCLEOTIDE SEQUENCE</scope>
    <source>
        <strain evidence="2">ChiGjej2B2-7701</strain>
    </source>
</reference>
<feature type="transmembrane region" description="Helical" evidence="1">
    <location>
        <begin position="209"/>
        <end position="229"/>
    </location>
</feature>
<comment type="caution">
    <text evidence="2">The sequence shown here is derived from an EMBL/GenBank/DDBJ whole genome shotgun (WGS) entry which is preliminary data.</text>
</comment>
<keyword evidence="1" id="KW-0812">Transmembrane</keyword>
<evidence type="ECO:0000313" key="2">
    <source>
        <dbReference type="EMBL" id="HJG30565.1"/>
    </source>
</evidence>
<protein>
    <submittedName>
        <fullName evidence="2">Uncharacterized protein</fullName>
    </submittedName>
</protein>
<sequence>MPMRPQEGSEGGMAMHGSTGPLATVRVLLLPPLPALAALTGAAAAGLWWVFGCGNRDEPASYAIFVLSAYALVAVVASTARARPIARVRERMENSPLLASVLLDAQRRSRLAFFFASALRVLFAAANAAMGVYAGSLWNITLAAYYLLLALVRAVIVRELRAPVSGRLSRPRRVQVLCGCFLILSIFTLAGIGALALRHEGGFAYPGTLVYAVAAYAFAALISSAVGFVRVKGRDEPVRKAMNAVRLEEALVSMLSLEIAMLTLFGDPGDEAFFTLMVAGSGLAVALIIFAMGLGLLVRGAR</sequence>
<organism evidence="2 3">
    <name type="scientific">Collinsella ihumii</name>
    <dbReference type="NCBI Taxonomy" id="1720204"/>
    <lineage>
        <taxon>Bacteria</taxon>
        <taxon>Bacillati</taxon>
        <taxon>Actinomycetota</taxon>
        <taxon>Coriobacteriia</taxon>
        <taxon>Coriobacteriales</taxon>
        <taxon>Coriobacteriaceae</taxon>
        <taxon>Collinsella</taxon>
    </lineage>
</organism>
<dbReference type="AlphaFoldDB" id="A0A921LR22"/>
<keyword evidence="1" id="KW-0472">Membrane</keyword>